<accession>A0AA36I6N0</accession>
<gene>
    <name evidence="1" type="ORF">EVOR1521_LOCUS9511</name>
</gene>
<comment type="caution">
    <text evidence="1">The sequence shown here is derived from an EMBL/GenBank/DDBJ whole genome shotgun (WGS) entry which is preliminary data.</text>
</comment>
<dbReference type="AlphaFoldDB" id="A0AA36I6N0"/>
<evidence type="ECO:0000313" key="2">
    <source>
        <dbReference type="Proteomes" id="UP001178507"/>
    </source>
</evidence>
<sequence>MRLLERCGRGKRRYGVWPVRLSADVSGKASADLAKECRSDGVASSSLRAREPREGPTTLFEDQFPANLLDTGRADRSSWSGLREATSTALHRGKLDTYLWWHFAGDARKRLMAKSVLSAQDGEDATAVVVACARARVESPGLYQAWAKAAEKPQFSAGIVASGAFFLSRAEVLPATPRLWHDVLPRTLAADAAAPDLAKAAAAYAAYAATSAREEAAVTARGVFAELALSSAQLSATEAALALWAWSRLGAGAGGAELLWQLWPKLEGRLGEIPPVLVASLAASCASFARLGTAATAILETLAKRQKKHVELLCVAAGRLAAAGVLKPPDLWPVVEAARPVLQRLSLQSQVELLRAAALLGTLQHDKALAAALHLPRLAHSVAEGSQVEQLVPFKESLRLATSPWKRCCRSLNSSSQARLTSLPAAWSLWPSSVKRRGALSTSHHPRVSGVGPGVGEGVLGIGVAGPSGVPAGGHLSEGLAGLGDRGDLKVAANAASCPGVLDDSCRAAGGGVGRGKPFS</sequence>
<evidence type="ECO:0000313" key="1">
    <source>
        <dbReference type="EMBL" id="CAJ1382014.1"/>
    </source>
</evidence>
<protein>
    <submittedName>
        <fullName evidence="1">Uncharacterized protein</fullName>
    </submittedName>
</protein>
<dbReference type="Proteomes" id="UP001178507">
    <property type="component" value="Unassembled WGS sequence"/>
</dbReference>
<organism evidence="1 2">
    <name type="scientific">Effrenium voratum</name>
    <dbReference type="NCBI Taxonomy" id="2562239"/>
    <lineage>
        <taxon>Eukaryota</taxon>
        <taxon>Sar</taxon>
        <taxon>Alveolata</taxon>
        <taxon>Dinophyceae</taxon>
        <taxon>Suessiales</taxon>
        <taxon>Symbiodiniaceae</taxon>
        <taxon>Effrenium</taxon>
    </lineage>
</organism>
<keyword evidence="2" id="KW-1185">Reference proteome</keyword>
<dbReference type="EMBL" id="CAUJNA010000864">
    <property type="protein sequence ID" value="CAJ1382014.1"/>
    <property type="molecule type" value="Genomic_DNA"/>
</dbReference>
<proteinExistence type="predicted"/>
<name>A0AA36I6N0_9DINO</name>
<reference evidence="1" key="1">
    <citation type="submission" date="2023-08" db="EMBL/GenBank/DDBJ databases">
        <authorList>
            <person name="Chen Y."/>
            <person name="Shah S."/>
            <person name="Dougan E. K."/>
            <person name="Thang M."/>
            <person name="Chan C."/>
        </authorList>
    </citation>
    <scope>NUCLEOTIDE SEQUENCE</scope>
</reference>